<feature type="binding site" evidence="9">
    <location>
        <position position="242"/>
    </location>
    <ligand>
        <name>substrate</name>
    </ligand>
</feature>
<keyword evidence="1 9" id="KW-0808">Transferase</keyword>
<keyword evidence="5 9" id="KW-0067">ATP-binding</keyword>
<evidence type="ECO:0000313" key="12">
    <source>
        <dbReference type="Proteomes" id="UP000009286"/>
    </source>
</evidence>
<dbReference type="SUPFAM" id="SSF53613">
    <property type="entry name" value="Ribokinase-like"/>
    <property type="match status" value="1"/>
</dbReference>
<feature type="binding site" evidence="9">
    <location>
        <position position="236"/>
    </location>
    <ligand>
        <name>K(+)</name>
        <dbReference type="ChEBI" id="CHEBI:29103"/>
    </ligand>
</feature>
<dbReference type="GO" id="GO:0019303">
    <property type="term" value="P:D-ribose catabolic process"/>
    <property type="evidence" value="ECO:0007669"/>
    <property type="project" value="UniProtKB-UniPathway"/>
</dbReference>
<dbReference type="PRINTS" id="PR00990">
    <property type="entry name" value="RIBOKINASE"/>
</dbReference>
<dbReference type="HAMAP" id="MF_01987">
    <property type="entry name" value="Ribokinase"/>
    <property type="match status" value="1"/>
</dbReference>
<organism evidence="11 12">
    <name type="scientific">Micavibrio aeruginosavorus (strain ARL-13)</name>
    <dbReference type="NCBI Taxonomy" id="856793"/>
    <lineage>
        <taxon>Bacteria</taxon>
        <taxon>Pseudomonadati</taxon>
        <taxon>Bdellovibrionota</taxon>
        <taxon>Bdellovibrionia</taxon>
        <taxon>Bdellovibrionales</taxon>
        <taxon>Pseudobdellovibrionaceae</taxon>
        <taxon>Micavibrio</taxon>
    </lineage>
</organism>
<keyword evidence="4 9" id="KW-0418">Kinase</keyword>
<keyword evidence="3 9" id="KW-0547">Nucleotide-binding</keyword>
<name>G2KQI5_MICAA</name>
<comment type="caution">
    <text evidence="9">Lacks conserved residue(s) required for the propagation of feature annotation.</text>
</comment>
<dbReference type="PANTHER" id="PTHR10584">
    <property type="entry name" value="SUGAR KINASE"/>
    <property type="match status" value="1"/>
</dbReference>
<feature type="binding site" evidence="9">
    <location>
        <position position="238"/>
    </location>
    <ligand>
        <name>K(+)</name>
        <dbReference type="ChEBI" id="CHEBI:29103"/>
    </ligand>
</feature>
<feature type="binding site" evidence="9">
    <location>
        <begin position="28"/>
        <end position="32"/>
    </location>
    <ligand>
        <name>substrate</name>
    </ligand>
</feature>
<evidence type="ECO:0000259" key="10">
    <source>
        <dbReference type="Pfam" id="PF00294"/>
    </source>
</evidence>
<evidence type="ECO:0000256" key="5">
    <source>
        <dbReference type="ARBA" id="ARBA00022840"/>
    </source>
</evidence>
<evidence type="ECO:0000256" key="2">
    <source>
        <dbReference type="ARBA" id="ARBA00022723"/>
    </source>
</evidence>
<dbReference type="CDD" id="cd01174">
    <property type="entry name" value="ribokinase"/>
    <property type="match status" value="1"/>
</dbReference>
<keyword evidence="7 9" id="KW-0630">Potassium</keyword>
<dbReference type="InterPro" id="IPR011877">
    <property type="entry name" value="Ribokinase"/>
</dbReference>
<comment type="catalytic activity">
    <reaction evidence="9">
        <text>2-deoxy-D-ribose + ATP = 2-deoxy-D-ribose 5-phosphate + ADP + H(+)</text>
        <dbReference type="Rhea" id="RHEA:30871"/>
        <dbReference type="ChEBI" id="CHEBI:15378"/>
        <dbReference type="ChEBI" id="CHEBI:30616"/>
        <dbReference type="ChEBI" id="CHEBI:62877"/>
        <dbReference type="ChEBI" id="CHEBI:90761"/>
        <dbReference type="ChEBI" id="CHEBI:456216"/>
        <dbReference type="EC" id="2.7.1.229"/>
    </reaction>
</comment>
<comment type="subcellular location">
    <subcellularLocation>
        <location evidence="9">Cytoplasm</location>
    </subcellularLocation>
</comment>
<dbReference type="InterPro" id="IPR002139">
    <property type="entry name" value="Ribo/fructo_kinase"/>
</dbReference>
<protein>
    <recommendedName>
        <fullName evidence="9">Deoxyribokinase</fullName>
        <shortName evidence="9">dRK</shortName>
        <ecNumber evidence="9">2.7.1.229</ecNumber>
    </recommendedName>
    <alternativeName>
        <fullName evidence="9">ATP:2-deoxy-D-ribose 5-phosphotransferase</fullName>
    </alternativeName>
</protein>
<feature type="active site" description="Proton acceptor" evidence="9">
    <location>
        <position position="242"/>
    </location>
</feature>
<dbReference type="GO" id="GO:0004747">
    <property type="term" value="F:ribokinase activity"/>
    <property type="evidence" value="ECO:0007669"/>
    <property type="project" value="InterPro"/>
</dbReference>
<reference evidence="11 12" key="1">
    <citation type="journal article" date="2011" name="BMC Genomics">
        <title>Genomic insights into an obligate epibiotic bacterial predator: Micavibrio aeruginosavorus ARL-13.</title>
        <authorList>
            <person name="Wang Z."/>
            <person name="Kadouri D."/>
            <person name="Wu M."/>
        </authorList>
    </citation>
    <scope>NUCLEOTIDE SEQUENCE [LARGE SCALE GENOMIC DNA]</scope>
    <source>
        <strain evidence="11 12">ARL-13</strain>
    </source>
</reference>
<feature type="domain" description="Carbohydrate kinase PfkB" evidence="10">
    <location>
        <begin position="3"/>
        <end position="279"/>
    </location>
</feature>
<dbReference type="EMBL" id="CP002382">
    <property type="protein sequence ID" value="AEP09121.1"/>
    <property type="molecule type" value="Genomic_DNA"/>
</dbReference>
<keyword evidence="8 9" id="KW-0119">Carbohydrate metabolism</keyword>
<dbReference type="GO" id="GO:0005829">
    <property type="term" value="C:cytosol"/>
    <property type="evidence" value="ECO:0007669"/>
    <property type="project" value="TreeGrafter"/>
</dbReference>
<feature type="binding site" evidence="9">
    <location>
        <position position="127"/>
    </location>
    <ligand>
        <name>substrate</name>
    </ligand>
</feature>
<dbReference type="Gene3D" id="3.40.1190.20">
    <property type="match status" value="1"/>
</dbReference>
<comment type="subunit">
    <text evidence="9">Homodimer.</text>
</comment>
<dbReference type="eggNOG" id="COG0524">
    <property type="taxonomic scope" value="Bacteria"/>
</dbReference>
<proteinExistence type="inferred from homology"/>
<feature type="binding site" evidence="9">
    <location>
        <position position="171"/>
    </location>
    <ligand>
        <name>ATP</name>
        <dbReference type="ChEBI" id="CHEBI:30616"/>
    </ligand>
</feature>
<dbReference type="Pfam" id="PF00294">
    <property type="entry name" value="PfkB"/>
    <property type="match status" value="1"/>
</dbReference>
<feature type="binding site" evidence="9">
    <location>
        <position position="275"/>
    </location>
    <ligand>
        <name>K(+)</name>
        <dbReference type="ChEBI" id="CHEBI:29103"/>
    </ligand>
</feature>
<dbReference type="AlphaFoldDB" id="G2KQI5"/>
<evidence type="ECO:0000256" key="4">
    <source>
        <dbReference type="ARBA" id="ARBA00022777"/>
    </source>
</evidence>
<comment type="function">
    <text evidence="9">Catalyzes the ATP-dependent phosphorylation of 2-deoxy-D-ribose to 2-deoxy-D-ribose 5-phosphate (dRib-5P), allowing the use of deoxyribose as the sole carbon source.</text>
</comment>
<dbReference type="KEGG" id="mai:MICA_787"/>
<sequence>MDMTLPVPSMPIRGETMVIPAYEITPGGKGANQALAAARMGVQAVLVGRVGKDVYAYETITTIRRQGVVTSGVSEDETLPTGTAVILREPDGSNRIIVANGANKALEHDQVPDEILKPTNMLLAQMEVAPEQVFTLIRRAHEKKVKILLNAAPACDIPADVLRMVDVLIVNEVEAARLADFCRLKHDNTPEGMAHALAGVTHKTCIITLGPDGSVAVLDDGSVVRVPALPIDRVVDTTGAGDAYCGTLAALLADKMNMREALRWAAVAGSLACTKKGALSAFAYSDDIRDALKNLPLV</sequence>
<keyword evidence="9" id="KW-0963">Cytoplasm</keyword>
<keyword evidence="6 9" id="KW-0460">Magnesium</keyword>
<dbReference type="GO" id="GO:0005524">
    <property type="term" value="F:ATP binding"/>
    <property type="evidence" value="ECO:0007669"/>
    <property type="project" value="UniProtKB-UniRule"/>
</dbReference>
<keyword evidence="2 9" id="KW-0479">Metal-binding</keyword>
<dbReference type="HOGENOM" id="CLU_027634_2_1_5"/>
<dbReference type="InterPro" id="IPR011611">
    <property type="entry name" value="PfkB_dom"/>
</dbReference>
<dbReference type="EC" id="2.7.1.229" evidence="9"/>
<dbReference type="Proteomes" id="UP000009286">
    <property type="component" value="Chromosome"/>
</dbReference>
<gene>
    <name evidence="9" type="primary">deoK</name>
    <name evidence="11" type="ordered locus">MICA_787</name>
</gene>
<evidence type="ECO:0000313" key="11">
    <source>
        <dbReference type="EMBL" id="AEP09121.1"/>
    </source>
</evidence>
<keyword evidence="12" id="KW-1185">Reference proteome</keyword>
<dbReference type="GO" id="GO:0046872">
    <property type="term" value="F:metal ion binding"/>
    <property type="evidence" value="ECO:0007669"/>
    <property type="project" value="UniProtKB-KW"/>
</dbReference>
<evidence type="ECO:0000256" key="1">
    <source>
        <dbReference type="ARBA" id="ARBA00022679"/>
    </source>
</evidence>
<feature type="site" description="Important for substrate specificity" evidence="9">
    <location>
        <position position="1"/>
    </location>
</feature>
<dbReference type="InterPro" id="IPR029056">
    <property type="entry name" value="Ribokinase-like"/>
</dbReference>
<feature type="binding site" evidence="9">
    <location>
        <position position="277"/>
    </location>
    <ligand>
        <name>K(+)</name>
        <dbReference type="ChEBI" id="CHEBI:29103"/>
    </ligand>
</feature>
<comment type="cofactor">
    <cofactor evidence="9">
        <name>Mg(2+)</name>
        <dbReference type="ChEBI" id="CHEBI:18420"/>
    </cofactor>
</comment>
<feature type="binding site" evidence="9">
    <location>
        <position position="272"/>
    </location>
    <ligand>
        <name>K(+)</name>
        <dbReference type="ChEBI" id="CHEBI:29103"/>
    </ligand>
</feature>
<evidence type="ECO:0000256" key="6">
    <source>
        <dbReference type="ARBA" id="ARBA00022842"/>
    </source>
</evidence>
<evidence type="ECO:0000256" key="7">
    <source>
        <dbReference type="ARBA" id="ARBA00022958"/>
    </source>
</evidence>
<dbReference type="STRING" id="856793.MICA_787"/>
<evidence type="ECO:0000256" key="9">
    <source>
        <dbReference type="HAMAP-Rule" id="MF_01987"/>
    </source>
</evidence>
<evidence type="ECO:0000256" key="3">
    <source>
        <dbReference type="ARBA" id="ARBA00022741"/>
    </source>
</evidence>
<evidence type="ECO:0000256" key="8">
    <source>
        <dbReference type="ARBA" id="ARBA00023277"/>
    </source>
</evidence>
<dbReference type="PANTHER" id="PTHR10584:SF166">
    <property type="entry name" value="RIBOKINASE"/>
    <property type="match status" value="1"/>
</dbReference>
<dbReference type="UniPathway" id="UPA00916">
    <property type="reaction ID" value="UER00889"/>
</dbReference>
<feature type="binding site" evidence="9">
    <location>
        <begin position="208"/>
        <end position="213"/>
    </location>
    <ligand>
        <name>ATP</name>
        <dbReference type="ChEBI" id="CHEBI:30616"/>
    </ligand>
</feature>
<accession>G2KQI5</accession>
<feature type="binding site" evidence="9">
    <location>
        <begin position="241"/>
        <end position="242"/>
    </location>
    <ligand>
        <name>ATP</name>
        <dbReference type="ChEBI" id="CHEBI:30616"/>
    </ligand>
</feature>
<comment type="similarity">
    <text evidence="9">Belongs to the carbohydrate kinase PfkB family. Deoxyribokinase subfamily.</text>
</comment>